<keyword evidence="9" id="KW-0812">Transmembrane</keyword>
<dbReference type="SMART" id="SM00066">
    <property type="entry name" value="GAL4"/>
    <property type="match status" value="1"/>
</dbReference>
<dbReference type="SMART" id="SM00906">
    <property type="entry name" value="Fungal_trans"/>
    <property type="match status" value="1"/>
</dbReference>
<dbReference type="InterPro" id="IPR036864">
    <property type="entry name" value="Zn2-C6_fun-type_DNA-bd_sf"/>
</dbReference>
<feature type="transmembrane region" description="Helical" evidence="9">
    <location>
        <begin position="544"/>
        <end position="565"/>
    </location>
</feature>
<dbReference type="GO" id="GO:0045944">
    <property type="term" value="P:positive regulation of transcription by RNA polymerase II"/>
    <property type="evidence" value="ECO:0007669"/>
    <property type="project" value="TreeGrafter"/>
</dbReference>
<evidence type="ECO:0000256" key="2">
    <source>
        <dbReference type="ARBA" id="ARBA00022723"/>
    </source>
</evidence>
<dbReference type="InterPro" id="IPR001138">
    <property type="entry name" value="Zn2Cys6_DnaBD"/>
</dbReference>
<dbReference type="CDD" id="cd00067">
    <property type="entry name" value="GAL4"/>
    <property type="match status" value="1"/>
</dbReference>
<organism evidence="11 12">
    <name type="scientific">Aspergillus calidoustus</name>
    <dbReference type="NCBI Taxonomy" id="454130"/>
    <lineage>
        <taxon>Eukaryota</taxon>
        <taxon>Fungi</taxon>
        <taxon>Dikarya</taxon>
        <taxon>Ascomycota</taxon>
        <taxon>Pezizomycotina</taxon>
        <taxon>Eurotiomycetes</taxon>
        <taxon>Eurotiomycetidae</taxon>
        <taxon>Eurotiales</taxon>
        <taxon>Aspergillaceae</taxon>
        <taxon>Aspergillus</taxon>
        <taxon>Aspergillus subgen. Nidulantes</taxon>
    </lineage>
</organism>
<dbReference type="CDD" id="cd12148">
    <property type="entry name" value="fungal_TF_MHR"/>
    <property type="match status" value="1"/>
</dbReference>
<keyword evidence="7" id="KW-0539">Nucleus</keyword>
<dbReference type="GO" id="GO:0006351">
    <property type="term" value="P:DNA-templated transcription"/>
    <property type="evidence" value="ECO:0007669"/>
    <property type="project" value="InterPro"/>
</dbReference>
<dbReference type="SUPFAM" id="SSF57701">
    <property type="entry name" value="Zn2/Cys6 DNA-binding domain"/>
    <property type="match status" value="1"/>
</dbReference>
<dbReference type="InterPro" id="IPR007219">
    <property type="entry name" value="XnlR_reg_dom"/>
</dbReference>
<comment type="subcellular location">
    <subcellularLocation>
        <location evidence="1">Nucleus</location>
    </subcellularLocation>
</comment>
<proteinExistence type="predicted"/>
<keyword evidence="3" id="KW-0862">Zinc</keyword>
<dbReference type="GO" id="GO:0043565">
    <property type="term" value="F:sequence-specific DNA binding"/>
    <property type="evidence" value="ECO:0007669"/>
    <property type="project" value="TreeGrafter"/>
</dbReference>
<dbReference type="EMBL" id="CDMC01000013">
    <property type="protein sequence ID" value="CEL09213.1"/>
    <property type="molecule type" value="Genomic_DNA"/>
</dbReference>
<sequence length="715" mass="79649">MDMAMSNGNDSTTPHVHGPEELATAAAAAGGTATTRIRKRIPKSCRRCHRRKQRCVGAPVCANCELAGQACIRSDSVPSWHHGMSKGALAQRIETLEAQLAALTESNGSEVGDRERDRDRDRVPSLQGPGSCTTASASAIASSPSETDTHGGGVMHFLIQGQGYENKVEGNYLGPSSGLAIAENISRIVQDAVWKSIPVNETHEFLAPCENEVTGPAPPPDDAMGARLLEAYFKSMQMRLPFLCRSEIYELHAKRHLPVGNTTAEQFARFKIFMVYAIGAAILKMTEMYDSTPPRHYFVTAMQYQPSLQESLSINSIEALMLMAMYNVQSAASSSVWYMMGLAMRICVDFGLHREAQYRRLRPYEAQRRRRLFWSVYLHERSVAWSLGRPFSITDEEIDAEPPADIDDSLTDDRAIEEMRQNPKSPHERWQGPNIRCALTCIKLSRISSATRAKVYRLDRDVATLLPEVPPTLAALDEFQRNIPALSAYEDDFIHMHWNGAIRTLLHPFLSILPPDDELARKCLHASGQMCQYFKRLRQRDSTWYSFMLINTIFMSGLTICLLLFRSPSLWTMSVSNDLRACSSALFVMAERHPSVRKYRDALETTINRVMDYVSDAQQHEHRGMSSVPEKPPWGVHGHGHGHGLDRSLTDPPTPGFLIPSPLASRGHGNGGGGEQTPRTPETPDARTFSGLFAEDFWAGDAFGLHMGETFGLRV</sequence>
<evidence type="ECO:0000256" key="7">
    <source>
        <dbReference type="ARBA" id="ARBA00023242"/>
    </source>
</evidence>
<name>A0A0U5GDS7_ASPCI</name>
<dbReference type="Gene3D" id="4.10.240.10">
    <property type="entry name" value="Zn(2)-C6 fungal-type DNA-binding domain"/>
    <property type="match status" value="1"/>
</dbReference>
<evidence type="ECO:0000256" key="6">
    <source>
        <dbReference type="ARBA" id="ARBA00023163"/>
    </source>
</evidence>
<dbReference type="OMA" id="CLCLFRA"/>
<evidence type="ECO:0000256" key="4">
    <source>
        <dbReference type="ARBA" id="ARBA00023015"/>
    </source>
</evidence>
<dbReference type="OrthoDB" id="9970124at2759"/>
<evidence type="ECO:0000256" key="9">
    <source>
        <dbReference type="SAM" id="Phobius"/>
    </source>
</evidence>
<keyword evidence="5" id="KW-0238">DNA-binding</keyword>
<evidence type="ECO:0000259" key="10">
    <source>
        <dbReference type="PROSITE" id="PS00463"/>
    </source>
</evidence>
<dbReference type="Proteomes" id="UP000054771">
    <property type="component" value="Unassembled WGS sequence"/>
</dbReference>
<evidence type="ECO:0000256" key="3">
    <source>
        <dbReference type="ARBA" id="ARBA00022833"/>
    </source>
</evidence>
<gene>
    <name evidence="11" type="ORF">ASPCAL12352</name>
</gene>
<feature type="domain" description="Zn(2)-C6 fungal-type" evidence="10">
    <location>
        <begin position="44"/>
        <end position="71"/>
    </location>
</feature>
<dbReference type="GO" id="GO:0000981">
    <property type="term" value="F:DNA-binding transcription factor activity, RNA polymerase II-specific"/>
    <property type="evidence" value="ECO:0007669"/>
    <property type="project" value="InterPro"/>
</dbReference>
<evidence type="ECO:0000256" key="8">
    <source>
        <dbReference type="SAM" id="MobiDB-lite"/>
    </source>
</evidence>
<evidence type="ECO:0000313" key="11">
    <source>
        <dbReference type="EMBL" id="CEL09213.1"/>
    </source>
</evidence>
<dbReference type="PANTHER" id="PTHR47782">
    <property type="entry name" value="ZN(II)2CYS6 TRANSCRIPTION FACTOR (EUROFUNG)-RELATED"/>
    <property type="match status" value="1"/>
</dbReference>
<dbReference type="PROSITE" id="PS00463">
    <property type="entry name" value="ZN2_CY6_FUNGAL_1"/>
    <property type="match status" value="1"/>
</dbReference>
<keyword evidence="6" id="KW-0804">Transcription</keyword>
<evidence type="ECO:0000256" key="5">
    <source>
        <dbReference type="ARBA" id="ARBA00023125"/>
    </source>
</evidence>
<evidence type="ECO:0000313" key="12">
    <source>
        <dbReference type="Proteomes" id="UP000054771"/>
    </source>
</evidence>
<evidence type="ECO:0000256" key="1">
    <source>
        <dbReference type="ARBA" id="ARBA00004123"/>
    </source>
</evidence>
<dbReference type="GO" id="GO:0008270">
    <property type="term" value="F:zinc ion binding"/>
    <property type="evidence" value="ECO:0007669"/>
    <property type="project" value="InterPro"/>
</dbReference>
<feature type="region of interest" description="Disordered" evidence="8">
    <location>
        <begin position="105"/>
        <end position="153"/>
    </location>
</feature>
<keyword evidence="2" id="KW-0479">Metal-binding</keyword>
<keyword evidence="9" id="KW-0472">Membrane</keyword>
<dbReference type="GO" id="GO:0005634">
    <property type="term" value="C:nucleus"/>
    <property type="evidence" value="ECO:0007669"/>
    <property type="project" value="UniProtKB-SubCell"/>
</dbReference>
<protein>
    <recommendedName>
        <fullName evidence="10">Zn(2)-C6 fungal-type domain-containing protein</fullName>
    </recommendedName>
</protein>
<dbReference type="InterPro" id="IPR052202">
    <property type="entry name" value="Yeast_MetPath_Reg"/>
</dbReference>
<feature type="region of interest" description="Disordered" evidence="8">
    <location>
        <begin position="618"/>
        <end position="687"/>
    </location>
</feature>
<feature type="compositionally biased region" description="Basic and acidic residues" evidence="8">
    <location>
        <begin position="111"/>
        <end position="123"/>
    </location>
</feature>
<feature type="compositionally biased region" description="Low complexity" evidence="8">
    <location>
        <begin position="135"/>
        <end position="145"/>
    </location>
</feature>
<accession>A0A0U5GDS7</accession>
<dbReference type="Pfam" id="PF04082">
    <property type="entry name" value="Fungal_trans"/>
    <property type="match status" value="1"/>
</dbReference>
<dbReference type="AlphaFoldDB" id="A0A0U5GDS7"/>
<dbReference type="STRING" id="454130.A0A0U5GDS7"/>
<keyword evidence="9" id="KW-1133">Transmembrane helix</keyword>
<reference evidence="12" key="1">
    <citation type="journal article" date="2016" name="Genome Announc.">
        <title>Draft genome sequences of fungus Aspergillus calidoustus.</title>
        <authorList>
            <person name="Horn F."/>
            <person name="Linde J."/>
            <person name="Mattern D.J."/>
            <person name="Walther G."/>
            <person name="Guthke R."/>
            <person name="Scherlach K."/>
            <person name="Martin K."/>
            <person name="Brakhage A.A."/>
            <person name="Petzke L."/>
            <person name="Valiante V."/>
        </authorList>
    </citation>
    <scope>NUCLEOTIDE SEQUENCE [LARGE SCALE GENOMIC DNA]</scope>
    <source>
        <strain evidence="12">SF006504</strain>
    </source>
</reference>
<keyword evidence="4" id="KW-0805">Transcription regulation</keyword>
<keyword evidence="12" id="KW-1185">Reference proteome</keyword>
<dbReference type="PANTHER" id="PTHR47782:SF12">
    <property type="entry name" value="ZN(II)2CYS6 TRANSCRIPTION FACTOR (EUROFUNG)"/>
    <property type="match status" value="1"/>
</dbReference>